<comment type="caution">
    <text evidence="19">The sequence shown here is derived from an EMBL/GenBank/DDBJ whole genome shotgun (WGS) entry which is preliminary data.</text>
</comment>
<evidence type="ECO:0000256" key="12">
    <source>
        <dbReference type="ARBA" id="ARBA00023180"/>
    </source>
</evidence>
<dbReference type="SMART" id="SM00220">
    <property type="entry name" value="S_TKc"/>
    <property type="match status" value="1"/>
</dbReference>
<dbReference type="InterPro" id="IPR017441">
    <property type="entry name" value="Protein_kinase_ATP_BS"/>
</dbReference>
<feature type="transmembrane region" description="Helical" evidence="15">
    <location>
        <begin position="425"/>
        <end position="448"/>
    </location>
</feature>
<dbReference type="GO" id="GO:0016020">
    <property type="term" value="C:membrane"/>
    <property type="evidence" value="ECO:0007669"/>
    <property type="project" value="UniProtKB-SubCell"/>
</dbReference>
<name>A0A8K0H224_9ROSA</name>
<dbReference type="InterPro" id="IPR008271">
    <property type="entry name" value="Ser/Thr_kinase_AS"/>
</dbReference>
<dbReference type="Gene3D" id="3.30.200.20">
    <property type="entry name" value="Phosphorylase Kinase, domain 1"/>
    <property type="match status" value="1"/>
</dbReference>
<dbReference type="PROSITE" id="PS00108">
    <property type="entry name" value="PROTEIN_KINASE_ST"/>
    <property type="match status" value="1"/>
</dbReference>
<dbReference type="GO" id="GO:0005524">
    <property type="term" value="F:ATP binding"/>
    <property type="evidence" value="ECO:0007669"/>
    <property type="project" value="UniProtKB-UniRule"/>
</dbReference>
<comment type="subcellular location">
    <subcellularLocation>
        <location evidence="1">Membrane</location>
        <topology evidence="1">Single-pass membrane protein</topology>
    </subcellularLocation>
</comment>
<dbReference type="FunFam" id="1.10.510.10:FF:000621">
    <property type="entry name" value="Serine/threonine-protein kinase"/>
    <property type="match status" value="1"/>
</dbReference>
<dbReference type="GO" id="GO:0004674">
    <property type="term" value="F:protein serine/threonine kinase activity"/>
    <property type="evidence" value="ECO:0007669"/>
    <property type="project" value="UniProtKB-KW"/>
</dbReference>
<keyword evidence="10 15" id="KW-0472">Membrane</keyword>
<evidence type="ECO:0000313" key="19">
    <source>
        <dbReference type="EMBL" id="KAF3444213.1"/>
    </source>
</evidence>
<evidence type="ECO:0000256" key="10">
    <source>
        <dbReference type="ARBA" id="ARBA00023136"/>
    </source>
</evidence>
<evidence type="ECO:0000256" key="16">
    <source>
        <dbReference type="SAM" id="SignalP"/>
    </source>
</evidence>
<keyword evidence="20" id="KW-1185">Reference proteome</keyword>
<dbReference type="InterPro" id="IPR001480">
    <property type="entry name" value="Bulb-type_lectin_dom"/>
</dbReference>
<dbReference type="PROSITE" id="PS00107">
    <property type="entry name" value="PROTEIN_KINASE_ATP"/>
    <property type="match status" value="1"/>
</dbReference>
<dbReference type="Pfam" id="PF01453">
    <property type="entry name" value="B_lectin"/>
    <property type="match status" value="1"/>
</dbReference>
<dbReference type="InterPro" id="IPR024171">
    <property type="entry name" value="SRK-like_kinase"/>
</dbReference>
<comment type="similarity">
    <text evidence="13">Belongs to the protein kinase superfamily. Ser/Thr protein kinase family.</text>
</comment>
<protein>
    <recommendedName>
        <fullName evidence="13">Receptor-like serine/threonine-protein kinase</fullName>
        <ecNumber evidence="13">2.7.11.1</ecNumber>
    </recommendedName>
</protein>
<evidence type="ECO:0000256" key="13">
    <source>
        <dbReference type="PIRNR" id="PIRNR000641"/>
    </source>
</evidence>
<evidence type="ECO:0000256" key="6">
    <source>
        <dbReference type="ARBA" id="ARBA00022741"/>
    </source>
</evidence>
<evidence type="ECO:0000256" key="8">
    <source>
        <dbReference type="ARBA" id="ARBA00022840"/>
    </source>
</evidence>
<dbReference type="PROSITE" id="PS50011">
    <property type="entry name" value="PROTEIN_KINASE_DOM"/>
    <property type="match status" value="1"/>
</dbReference>
<keyword evidence="11" id="KW-1015">Disulfide bond</keyword>
<evidence type="ECO:0000259" key="18">
    <source>
        <dbReference type="PROSITE" id="PS50927"/>
    </source>
</evidence>
<dbReference type="InterPro" id="IPR036426">
    <property type="entry name" value="Bulb-type_lectin_dom_sf"/>
</dbReference>
<evidence type="ECO:0000256" key="3">
    <source>
        <dbReference type="ARBA" id="ARBA00022679"/>
    </source>
</evidence>
<dbReference type="Pfam" id="PF00954">
    <property type="entry name" value="S_locus_glycop"/>
    <property type="match status" value="1"/>
</dbReference>
<gene>
    <name evidence="19" type="ORF">FNV43_RR13903</name>
</gene>
<keyword evidence="6 13" id="KW-0547">Nucleotide-binding</keyword>
<accession>A0A8K0H224</accession>
<comment type="catalytic activity">
    <reaction evidence="13">
        <text>L-seryl-[protein] + ATP = O-phospho-L-seryl-[protein] + ADP + H(+)</text>
        <dbReference type="Rhea" id="RHEA:17989"/>
        <dbReference type="Rhea" id="RHEA-COMP:9863"/>
        <dbReference type="Rhea" id="RHEA-COMP:11604"/>
        <dbReference type="ChEBI" id="CHEBI:15378"/>
        <dbReference type="ChEBI" id="CHEBI:29999"/>
        <dbReference type="ChEBI" id="CHEBI:30616"/>
        <dbReference type="ChEBI" id="CHEBI:83421"/>
        <dbReference type="ChEBI" id="CHEBI:456216"/>
        <dbReference type="EC" id="2.7.11.1"/>
    </reaction>
</comment>
<dbReference type="Gene3D" id="2.90.10.10">
    <property type="entry name" value="Bulb-type lectin domain"/>
    <property type="match status" value="1"/>
</dbReference>
<dbReference type="FunFam" id="3.30.200.20:FF:000178">
    <property type="entry name" value="serine/threonine-protein kinase PBS1-like"/>
    <property type="match status" value="1"/>
</dbReference>
<dbReference type="Gene3D" id="1.10.510.10">
    <property type="entry name" value="Transferase(Phosphotransferase) domain 1"/>
    <property type="match status" value="1"/>
</dbReference>
<evidence type="ECO:0000256" key="14">
    <source>
        <dbReference type="PROSITE-ProRule" id="PRU10141"/>
    </source>
</evidence>
<evidence type="ECO:0000256" key="4">
    <source>
        <dbReference type="ARBA" id="ARBA00022692"/>
    </source>
</evidence>
<keyword evidence="8 13" id="KW-0067">ATP-binding</keyword>
<keyword evidence="5 16" id="KW-0732">Signal</keyword>
<reference evidence="19" key="1">
    <citation type="submission" date="2020-03" db="EMBL/GenBank/DDBJ databases">
        <title>A high-quality chromosome-level genome assembly of a woody plant with both climbing and erect habits, Rhamnella rubrinervis.</title>
        <authorList>
            <person name="Lu Z."/>
            <person name="Yang Y."/>
            <person name="Zhu X."/>
            <person name="Sun Y."/>
        </authorList>
    </citation>
    <scope>NUCLEOTIDE SEQUENCE</scope>
    <source>
        <strain evidence="19">BYM</strain>
        <tissue evidence="19">Leaf</tissue>
    </source>
</reference>
<feature type="domain" description="Bulb-type lectin" evidence="18">
    <location>
        <begin position="35"/>
        <end position="144"/>
    </location>
</feature>
<keyword evidence="9 15" id="KW-1133">Transmembrane helix</keyword>
<organism evidence="19 20">
    <name type="scientific">Rhamnella rubrinervis</name>
    <dbReference type="NCBI Taxonomy" id="2594499"/>
    <lineage>
        <taxon>Eukaryota</taxon>
        <taxon>Viridiplantae</taxon>
        <taxon>Streptophyta</taxon>
        <taxon>Embryophyta</taxon>
        <taxon>Tracheophyta</taxon>
        <taxon>Spermatophyta</taxon>
        <taxon>Magnoliopsida</taxon>
        <taxon>eudicotyledons</taxon>
        <taxon>Gunneridae</taxon>
        <taxon>Pentapetalae</taxon>
        <taxon>rosids</taxon>
        <taxon>fabids</taxon>
        <taxon>Rosales</taxon>
        <taxon>Rhamnaceae</taxon>
        <taxon>rhamnoid group</taxon>
        <taxon>Rhamneae</taxon>
        <taxon>Rhamnella</taxon>
    </lineage>
</organism>
<dbReference type="PANTHER" id="PTHR47974:SF27">
    <property type="entry name" value="RECEPTOR-LIKE SERINE_THREONINE-PROTEIN KINASE"/>
    <property type="match status" value="1"/>
</dbReference>
<dbReference type="InterPro" id="IPR000719">
    <property type="entry name" value="Prot_kinase_dom"/>
</dbReference>
<dbReference type="PROSITE" id="PS50927">
    <property type="entry name" value="BULB_LECTIN"/>
    <property type="match status" value="1"/>
</dbReference>
<dbReference type="SMART" id="SM00108">
    <property type="entry name" value="B_lectin"/>
    <property type="match status" value="1"/>
</dbReference>
<keyword evidence="3 13" id="KW-0808">Transferase</keyword>
<dbReference type="CDD" id="cd14066">
    <property type="entry name" value="STKc_IRAK"/>
    <property type="match status" value="1"/>
</dbReference>
<dbReference type="Pfam" id="PF00069">
    <property type="entry name" value="Pkinase"/>
    <property type="match status" value="1"/>
</dbReference>
<evidence type="ECO:0000256" key="2">
    <source>
        <dbReference type="ARBA" id="ARBA00022527"/>
    </source>
</evidence>
<feature type="signal peptide" evidence="16">
    <location>
        <begin position="1"/>
        <end position="23"/>
    </location>
</feature>
<feature type="domain" description="Protein kinase" evidence="17">
    <location>
        <begin position="494"/>
        <end position="789"/>
    </location>
</feature>
<evidence type="ECO:0000256" key="7">
    <source>
        <dbReference type="ARBA" id="ARBA00022777"/>
    </source>
</evidence>
<dbReference type="AlphaFoldDB" id="A0A8K0H224"/>
<evidence type="ECO:0000256" key="5">
    <source>
        <dbReference type="ARBA" id="ARBA00022729"/>
    </source>
</evidence>
<keyword evidence="4 15" id="KW-0812">Transmembrane</keyword>
<keyword evidence="2 13" id="KW-0723">Serine/threonine-protein kinase</keyword>
<dbReference type="SUPFAM" id="SSF51110">
    <property type="entry name" value="alpha-D-mannose-specific plant lectins"/>
    <property type="match status" value="1"/>
</dbReference>
<dbReference type="InterPro" id="IPR000858">
    <property type="entry name" value="S_locus_glycoprot_dom"/>
</dbReference>
<dbReference type="PANTHER" id="PTHR47974">
    <property type="entry name" value="OS07G0415500 PROTEIN"/>
    <property type="match status" value="1"/>
</dbReference>
<dbReference type="CDD" id="cd00028">
    <property type="entry name" value="B_lectin"/>
    <property type="match status" value="1"/>
</dbReference>
<evidence type="ECO:0000259" key="17">
    <source>
        <dbReference type="PROSITE" id="PS50011"/>
    </source>
</evidence>
<dbReference type="EC" id="2.7.11.1" evidence="13"/>
<dbReference type="EMBL" id="VOIH02000006">
    <property type="protein sequence ID" value="KAF3444213.1"/>
    <property type="molecule type" value="Genomic_DNA"/>
</dbReference>
<feature type="binding site" evidence="14">
    <location>
        <position position="523"/>
    </location>
    <ligand>
        <name>ATP</name>
        <dbReference type="ChEBI" id="CHEBI:30616"/>
    </ligand>
</feature>
<dbReference type="GO" id="GO:0048544">
    <property type="term" value="P:recognition of pollen"/>
    <property type="evidence" value="ECO:0007669"/>
    <property type="project" value="InterPro"/>
</dbReference>
<dbReference type="PIRSF" id="PIRSF000641">
    <property type="entry name" value="SRK"/>
    <property type="match status" value="1"/>
</dbReference>
<evidence type="ECO:0000256" key="9">
    <source>
        <dbReference type="ARBA" id="ARBA00022989"/>
    </source>
</evidence>
<dbReference type="InterPro" id="IPR011009">
    <property type="entry name" value="Kinase-like_dom_sf"/>
</dbReference>
<sequence>MASSSVFFFFILWALLLPLLTFSGPLYFHSIAPNFTSSYFQYIDHSGAFLVSSNSTFKASFTNQSQLSVFHDSSNTIVWSTVTSLPASSKLSLTVNGLTITNETDHVFWSTPKLQSRVAALRLLETGNLVLADEKNASLWQSFDYPVDTLVVGQRLSVGKALSSATGGYRLMVTNSDAVLQWNGMTYWKLSMDTKAYKDSNAEVAFMAVNGTGLYLFAGDELTVVIQVSLAQLGFRIAKIDTDGRFIISSFIGESWTIEFSAPVEHCQLPLICGRLGLCTRRAMSGTCLCPRGFRNGGHLNGECIPADKSVSLPSDCNSSVGLTELNSSVSYLKLDDGMDYFANALTEPVKRGVSLSVCKGLCSENCSCLGIFHGNSSGSCYFLQNPLGSIMSGSTSMKDRLGYIKTLVAHTPENPDEKSPKFPVLGLVLLPSSGFILFVIVIGILCWRRNRILKAADRTLDRCESTSSAELEVLSIAGLPVRFDFEELAAATENFKTQIGRGGFGMVYKGTLPDGTVVAVKKITNLGVQGKKEFCTEIAIIGNIHHFNLVRLKGFCAQGRQRFLVYEYMNRGSLDRTLFGSGPVLEWQERFKIALGTARGLAYLHSGCEPKIIHCDVKPENILLHDYSQVKITDFGLSKLLSPEQSTLFTAMRGTRGYLAPEWLTRSAISDKADVYSYGMVLLEIVSGRKNSSSLTSNQSTEKDSASPSSGLNLRSMYFPLLALEMHEQRRYLELADPRLEGRVLAEEVEKLVRIALSCVHEEPSLRPSMTNVVGMLEGGVALSEPRIQSLNFLRSYGRSFTKESRMETCNKQNEFEMFTRVGAMFNSTTTSGSYNSLSYISSQDVSGPR</sequence>
<dbReference type="SUPFAM" id="SSF56112">
    <property type="entry name" value="Protein kinase-like (PK-like)"/>
    <property type="match status" value="1"/>
</dbReference>
<evidence type="ECO:0000256" key="1">
    <source>
        <dbReference type="ARBA" id="ARBA00004167"/>
    </source>
</evidence>
<dbReference type="OrthoDB" id="1530339at2759"/>
<keyword evidence="12" id="KW-0325">Glycoprotein</keyword>
<evidence type="ECO:0000256" key="11">
    <source>
        <dbReference type="ARBA" id="ARBA00023157"/>
    </source>
</evidence>
<evidence type="ECO:0000313" key="20">
    <source>
        <dbReference type="Proteomes" id="UP000796880"/>
    </source>
</evidence>
<feature type="chain" id="PRO_5035449298" description="Receptor-like serine/threonine-protein kinase" evidence="16">
    <location>
        <begin position="24"/>
        <end position="851"/>
    </location>
</feature>
<comment type="catalytic activity">
    <reaction evidence="13">
        <text>L-threonyl-[protein] + ATP = O-phospho-L-threonyl-[protein] + ADP + H(+)</text>
        <dbReference type="Rhea" id="RHEA:46608"/>
        <dbReference type="Rhea" id="RHEA-COMP:11060"/>
        <dbReference type="Rhea" id="RHEA-COMP:11605"/>
        <dbReference type="ChEBI" id="CHEBI:15378"/>
        <dbReference type="ChEBI" id="CHEBI:30013"/>
        <dbReference type="ChEBI" id="CHEBI:30616"/>
        <dbReference type="ChEBI" id="CHEBI:61977"/>
        <dbReference type="ChEBI" id="CHEBI:456216"/>
        <dbReference type="EC" id="2.7.11.1"/>
    </reaction>
</comment>
<keyword evidence="7 13" id="KW-0418">Kinase</keyword>
<proteinExistence type="inferred from homology"/>
<evidence type="ECO:0000256" key="15">
    <source>
        <dbReference type="SAM" id="Phobius"/>
    </source>
</evidence>
<dbReference type="Proteomes" id="UP000796880">
    <property type="component" value="Unassembled WGS sequence"/>
</dbReference>